<proteinExistence type="predicted"/>
<dbReference type="InterPro" id="IPR049449">
    <property type="entry name" value="TesB_ACOT8-like_N"/>
</dbReference>
<accession>A0A1M4X4X3</accession>
<dbReference type="CDD" id="cd03443">
    <property type="entry name" value="PaaI_thioesterase"/>
    <property type="match status" value="1"/>
</dbReference>
<dbReference type="EMBL" id="FQVK01000010">
    <property type="protein sequence ID" value="SHE88491.1"/>
    <property type="molecule type" value="Genomic_DNA"/>
</dbReference>
<dbReference type="InterPro" id="IPR042171">
    <property type="entry name" value="Acyl-CoA_hotdog"/>
</dbReference>
<protein>
    <submittedName>
        <fullName evidence="3">Thioesterase-like superfamily protein</fullName>
    </submittedName>
</protein>
<dbReference type="RefSeq" id="WP_149775785.1">
    <property type="nucleotide sequence ID" value="NZ_FQVK01000010.1"/>
</dbReference>
<feature type="domain" description="Acyl-CoA thioesterase-like N-terminal HotDog" evidence="1">
    <location>
        <begin position="31"/>
        <end position="111"/>
    </location>
</feature>
<sequence>MQDAAIQPVVGETAYFRVAPDGAFVGNDPARGPWSADHCHAGPVAGLIVRAAEIEVGPDKMLTRLTVDLLRPLPLSGLRVAAETVRHTKTLATTRVTVHDLDDTLCATATTMHLARRDLGRVPNVAIQGPDLSQIEDGPFPIGEMRHDLPGFAHHSEVAYPKGGNQGAGPKTIWMRTPPLLEGEIPSPIQSLCPLADCGNGISWNAPTSEMGFMNTDLTVQIHREPVSDWLASDSVSHWQPSGIGMSQSVLYDTQGPIGTALQTLVLFPPK</sequence>
<evidence type="ECO:0000259" key="1">
    <source>
        <dbReference type="Pfam" id="PF13622"/>
    </source>
</evidence>
<dbReference type="InterPro" id="IPR049450">
    <property type="entry name" value="ACOT8-like_C"/>
</dbReference>
<dbReference type="InterPro" id="IPR029069">
    <property type="entry name" value="HotDog_dom_sf"/>
</dbReference>
<dbReference type="SUPFAM" id="SSF54637">
    <property type="entry name" value="Thioesterase/thiol ester dehydrase-isomerase"/>
    <property type="match status" value="2"/>
</dbReference>
<organism evidence="3 4">
    <name type="scientific">Ruegeria intermedia</name>
    <dbReference type="NCBI Taxonomy" id="996115"/>
    <lineage>
        <taxon>Bacteria</taxon>
        <taxon>Pseudomonadati</taxon>
        <taxon>Pseudomonadota</taxon>
        <taxon>Alphaproteobacteria</taxon>
        <taxon>Rhodobacterales</taxon>
        <taxon>Roseobacteraceae</taxon>
        <taxon>Ruegeria</taxon>
    </lineage>
</organism>
<evidence type="ECO:0000313" key="3">
    <source>
        <dbReference type="EMBL" id="SHE88491.1"/>
    </source>
</evidence>
<dbReference type="Gene3D" id="2.40.160.210">
    <property type="entry name" value="Acyl-CoA thioesterase, double hotdog domain"/>
    <property type="match status" value="1"/>
</dbReference>
<name>A0A1M4X4X3_9RHOB</name>
<dbReference type="Pfam" id="PF20789">
    <property type="entry name" value="4HBT_3C"/>
    <property type="match status" value="1"/>
</dbReference>
<keyword evidence="4" id="KW-1185">Reference proteome</keyword>
<dbReference type="Pfam" id="PF13622">
    <property type="entry name" value="4HBT_3"/>
    <property type="match status" value="1"/>
</dbReference>
<reference evidence="3 4" key="1">
    <citation type="submission" date="2016-11" db="EMBL/GenBank/DDBJ databases">
        <authorList>
            <person name="Varghese N."/>
            <person name="Submissions S."/>
        </authorList>
    </citation>
    <scope>NUCLEOTIDE SEQUENCE [LARGE SCALE GENOMIC DNA]</scope>
    <source>
        <strain evidence="3 4">DSM 29341</strain>
    </source>
</reference>
<evidence type="ECO:0000313" key="4">
    <source>
        <dbReference type="Proteomes" id="UP000325134"/>
    </source>
</evidence>
<feature type="domain" description="Acyl-CoA thioesterase-like C-terminal" evidence="2">
    <location>
        <begin position="146"/>
        <end position="266"/>
    </location>
</feature>
<dbReference type="AlphaFoldDB" id="A0A1M4X4X3"/>
<dbReference type="Proteomes" id="UP000325134">
    <property type="component" value="Unassembled WGS sequence"/>
</dbReference>
<gene>
    <name evidence="3" type="ORF">SAMN05444279_110123</name>
</gene>
<evidence type="ECO:0000259" key="2">
    <source>
        <dbReference type="Pfam" id="PF20789"/>
    </source>
</evidence>
<dbReference type="OrthoDB" id="1413770at2"/>